<feature type="disulfide bond" evidence="21">
    <location>
        <begin position="1024"/>
        <end position="1041"/>
    </location>
</feature>
<keyword evidence="5" id="KW-0732">Signal</keyword>
<feature type="domain" description="Laminin EGF-like" evidence="24">
    <location>
        <begin position="880"/>
        <end position="928"/>
    </location>
</feature>
<dbReference type="SMART" id="SM00282">
    <property type="entry name" value="LamG"/>
    <property type="match status" value="5"/>
</dbReference>
<dbReference type="Pfam" id="PF06008">
    <property type="entry name" value="Laminin_I"/>
    <property type="match status" value="1"/>
</dbReference>
<dbReference type="PRINTS" id="PR00011">
    <property type="entry name" value="EGFLAMININ"/>
</dbReference>
<feature type="disulfide bond" evidence="21">
    <location>
        <begin position="1498"/>
        <end position="1507"/>
    </location>
</feature>
<keyword evidence="27" id="KW-1185">Reference proteome</keyword>
<feature type="domain" description="Laminin EGF-like" evidence="24">
    <location>
        <begin position="827"/>
        <end position="879"/>
    </location>
</feature>
<dbReference type="Proteomes" id="UP000694850">
    <property type="component" value="Unplaced"/>
</dbReference>
<feature type="disulfide bond" evidence="21">
    <location>
        <begin position="882"/>
        <end position="899"/>
    </location>
</feature>
<dbReference type="RefSeq" id="XP_007945575.1">
    <property type="nucleotide sequence ID" value="XM_007947384.2"/>
</dbReference>
<dbReference type="Pfam" id="PF24973">
    <property type="entry name" value="EGF_LMN_ATRN"/>
    <property type="match status" value="2"/>
</dbReference>
<dbReference type="FunFam" id="2.60.120.260:FF:000017">
    <property type="entry name" value="Laminin subunit alpha 2"/>
    <property type="match status" value="1"/>
</dbReference>
<dbReference type="FunFam" id="2.170.300.10:FF:000026">
    <property type="entry name" value="laminin subunit alpha-2 isoform X2"/>
    <property type="match status" value="1"/>
</dbReference>
<feature type="non-terminal residue" evidence="28">
    <location>
        <position position="1"/>
    </location>
</feature>
<dbReference type="FunFam" id="2.10.25.10:FF:000250">
    <property type="entry name" value="Laminin subunit alpha 2"/>
    <property type="match status" value="1"/>
</dbReference>
<dbReference type="GO" id="GO:0045995">
    <property type="term" value="P:regulation of embryonic development"/>
    <property type="evidence" value="ECO:0007669"/>
    <property type="project" value="InterPro"/>
</dbReference>
<feature type="domain" description="Laminin G" evidence="23">
    <location>
        <begin position="2442"/>
        <end position="2626"/>
    </location>
</feature>
<feature type="coiled-coil region" evidence="22">
    <location>
        <begin position="1950"/>
        <end position="2056"/>
    </location>
</feature>
<dbReference type="Gene3D" id="2.10.25.10">
    <property type="entry name" value="Laminin"/>
    <property type="match status" value="12"/>
</dbReference>
<evidence type="ECO:0000256" key="12">
    <source>
        <dbReference type="ARBA" id="ARBA00023292"/>
    </source>
</evidence>
<dbReference type="GO" id="GO:0005576">
    <property type="term" value="C:extracellular region"/>
    <property type="evidence" value="ECO:0007669"/>
    <property type="project" value="UniProtKB-ARBA"/>
</dbReference>
<keyword evidence="12 21" id="KW-0424">Laminin EGF-like domain</keyword>
<evidence type="ECO:0000256" key="7">
    <source>
        <dbReference type="ARBA" id="ARBA00022869"/>
    </source>
</evidence>
<dbReference type="FunFam" id="2.60.120.200:FF:000061">
    <property type="entry name" value="Laminin subunit alpha 2"/>
    <property type="match status" value="1"/>
</dbReference>
<feature type="disulfide bond" evidence="21">
    <location>
        <begin position="851"/>
        <end position="860"/>
    </location>
</feature>
<dbReference type="Gene3D" id="2.170.300.10">
    <property type="entry name" value="Tie2 ligand-binding domain superfamily"/>
    <property type="match status" value="2"/>
</dbReference>
<evidence type="ECO:0000259" key="24">
    <source>
        <dbReference type="PROSITE" id="PS50027"/>
    </source>
</evidence>
<feature type="coiled-coil region" evidence="22">
    <location>
        <begin position="1844"/>
        <end position="1871"/>
    </location>
</feature>
<dbReference type="InterPro" id="IPR010307">
    <property type="entry name" value="Laminin_dom_II"/>
</dbReference>
<dbReference type="FunFam" id="2.10.25.10:FF:000512">
    <property type="entry name" value="Laminin subunit alpha 1"/>
    <property type="match status" value="1"/>
</dbReference>
<feature type="disulfide bond" evidence="21">
    <location>
        <begin position="1479"/>
        <end position="1496"/>
    </location>
</feature>
<dbReference type="FunFam" id="2.10.25.10:FF:000242">
    <property type="entry name" value="Laminin subunit alpha 1"/>
    <property type="match status" value="1"/>
</dbReference>
<dbReference type="CDD" id="cd00055">
    <property type="entry name" value="EGF_Lam"/>
    <property type="match status" value="14"/>
</dbReference>
<dbReference type="GO" id="GO:0005604">
    <property type="term" value="C:basement membrane"/>
    <property type="evidence" value="ECO:0007669"/>
    <property type="project" value="UniProtKB-SubCell"/>
</dbReference>
<sequence>LFPAVLNLASNAIITTNATCGEKGPEMYCKLVEHVPGQPVRNPQCRICNQNSSIPYQRHPITNAIDGKNTWWQSPSIKNGIEYHYVTITLDLQQVFQIAYVIVKAANSPRPGNWILERSLDNVEYKPWQYHAVTDTECLTLYNIYPRTGPPSYAKDDEVICTSFYSKIHPLENGEIHISLINGRPSADDPSPELLEFTSARYIRLRLQRIRTLNADLMMFAHKDPREIDPIVTRRYYYSIKDISVGGMCICYGHARACPLDPATNKSRCECEHNTCGDSCDQCCPGFHQKPWRAGTFLTKTECEACNCHGKAEECYYDESVARRKLSLNIHGKYIGGGVCINCTQNTAGINCDTCIDGFFRPKGVSPNYPRPCQPCHCNPVGSLNEVCVKDVKHIRKGLAPGSCHCKSGFGGVRCDRCARGYIGYPTCQPCNCSGMGSRNEDPCFGPCDCKENVEGRDCSHCKSGFFNLQEDNPEGCDECFCSGVSNRCQSSYWTYGKIQDMSGWCLTDISGRIRVSPQQNDFDAPQQISINNAEAQQTLPQNYYWSAPAPYLGNKLTTAGGQLTFTISYDLEEEEEDTERALQLMIILEGNGLRINTAQDEVYLLPSEEHINVLSLKEELFTIHGTNVPVNRKEFMTVLANLKRLLIQTTYSHGMDAIFRLNAVTLESAVPYPTDGSIAAAVEVCQCPPGYSGSSCESCWPQHRRVNGTIFGGICEPCQCFGHAESCDDITAECLNCKDHTGGPYCNKCLPGFYGDPTKGTSEDCQPCACPLNIPINNFSPTCHLDRSLGLICDECPVGYIGPRCERCAEGYFGQPSVPGGSCQPCQCNDNLDFSIPGSCDSLSGSCLICKPGITGRYCELCADGYFGDAVDAKNCQPCRCNVNGSFSEVCHARTGQCECRPNVQGQKCDECKPETFGLQSARGCIPCNCNSFGSKSFDCEENGQCWCQPGVTGKKCDHCARGYFRFQEGGCTACDCAHLGNNCDPKTGRCICPPNTIGEKCSKCAPYTWGYSIVSGCKACNCSLVGSLDFQCNINTGQCKCHPKFSGTKCAECNLGHWNYPHCDLCDCFLPGTDATTCDMETKKCLCSDQTGQCTCKMNVEGVHCDRCRPGKFGLDAKNPLGCSSCYCFGATSQCSEAKGLIRTWVTLSPQQTVLPLVDEALQHTTTKGIVYQHPEIVAQMNLVRQDLHLEPFYWKLPEQFEGKKLMAYGGKLKYAIYFEAREETGFSTYNPQVIIRGGTPAHARIIIRHMAAPLIGQLTRHEIEMTEKEWKYYGDDPQISRTVTREDFLDVLYDIHYILIKATYGNIMRQSRCDYTGATCIPGTMQKYMHYTSPLALEFTCLPGFYRLPSERGGRTPGPTLGTCVPCQCNGHSNLCDPDTSKCQNCQHHTAGDFCERCAVGYYGIVKGLPNDCRQCACPLISSSNNFSPTCVMEGLDDYRCTACPRGHEGQYCERCAPGYTGSPSSPGGSCQECECDPYGSLPVPCDPVTGLCTCRPGATGQKCDGCKHWHAREGMECVFCGDECTGLLLGDLARLEQMAMNINLTGPLPAPYKMLYSLENTTQELKHLLSPQRAPERLIQLAEGNLNTLVTEMNELLTRATKVTADGEQTGQDAERTDTRAKSLGKFVKELIQDAEAVNEKAVKLNETLGVQDKAFERNLQGLQKEIDQMMTELRRKNLDTQKEVAEDELVAAEALLKKVKKLFGESRGKNEEMEKDLREKLADYNNKKKETLESAKQQTENTLKEGNDILYEANHLTDGINAVIDYVEDIQTKLPPMSEELKDKIDDLSQEIKDRKLAEKVSQAEGHAAQLNDSSAVLDGILDEAKNISFNATAAFKAYSNIKNYIDEAEKVAKEAKDLAHEATKLATGPQGLLKEDAKGSLQKSFRILNEAKKLANNVKENDDHLNSLTNRIENADVRNGDLLKALNDTLGKLSAIPNDTAGKLQAVKDKARQANDTAKDVLAQIKDLQQNLDGLKENYNKLADSVAKTNAVVKDPLKNKIIADADTTVKSLEQEADRLIDKIKPIKELEDNLKKNISEIKELINQARKQANSIKVSVSSGGDCIRTYKPEIKKGSYNNIIINVKTEVADNLLFYLGSAKFIDFLAIEMRKGKVSFLWDVGSGVGRVEYPDLTIDDSYWYRIEASRTGRNGTISVRALDGPKASIVPSTYNAVSPPGYTILDVDANAMLFVGGLTEKLKKADAVRVTTFTGCMGETYFDSKPIGLWNFREKEGDCKGCTVSPQVEDREGTIQFDGEGYALVSRPIRWFPNISTVMFKFRTFSSNALLMYLATRDLKDFMSVELTDGHIKVSYDLGSGMASVVSNQNHNDGKWKSFTLSRIQKQANISIVDIDTNQEEIIATSSTGNNFGLDLKADDKIYFGGLPTLRNLSMKARPEVNLKKYSGCLRDIEISRTPYNILSSPDYVGVTKGCSLENVYVVNFPKPGFVELAPVPIDVGTEINLSFSTKNESGIILLGSGGTPALPRRKRRQTGQAYYAIFLNKGRLEVHLSTGARTMRKIVVKPEPSLFHDGREHSVHVERTKGIFTVQVDEDRRHMQNLTVEQAIEVKKLFVGGAPLEFQPSPLRNIPPFEGCIWNLVINSVPMDFAQPISFKNADIGRCADQKPREDEDGAVPAEIVIHPEPVPTPTLPTPTPFLVHGPCAAETEPALLLQSKQFGLSKNSHIAIAFDDTKVKNRLTIELEVRTEAESGLLFYMARINHADFATVQLRNGFPYFSYDLGSGDTKTMIPTKINDGQWHKIKIMRIKQEGILYVDDASNRTISPKKADILDVVGMLYVGGLPINYTTRRIGPVTYSIDGCIRNLQMAEAPADLEKPTSSFHVGTCFANAQRGTYFDGTGFAIAVGGFKVGLDLLVEFEFRTTRTTGVLLGISSQKMDGMGIEMIDEKLMFHVDNGAGRFTAVYDAGIPGRLCDGQWHKVTANKIQHRIELAVDGNQVEAQSPNLASTSADTNDPVFVGGFPDGINQFGLTTNIRFRGCIRSLRLTKGSGKPLEVNFAKALELRGVQPVSCPAN</sequence>
<dbReference type="FunFam" id="2.10.25.10:FF:000094">
    <property type="entry name" value="Laminin subunit alpha-2"/>
    <property type="match status" value="1"/>
</dbReference>
<evidence type="ECO:0000256" key="22">
    <source>
        <dbReference type="SAM" id="Coils"/>
    </source>
</evidence>
<evidence type="ECO:0000256" key="2">
    <source>
        <dbReference type="ARBA" id="ARBA00004302"/>
    </source>
</evidence>
<feature type="domain" description="Laminin EGF-like" evidence="24">
    <location>
        <begin position="1370"/>
        <end position="1418"/>
    </location>
</feature>
<feature type="domain" description="Laminin EGF-like" evidence="24">
    <location>
        <begin position="929"/>
        <end position="975"/>
    </location>
</feature>
<feature type="domain" description="Laminin EGF-like" evidence="24">
    <location>
        <begin position="719"/>
        <end position="768"/>
    </location>
</feature>
<feature type="disulfide bond" evidence="21">
    <location>
        <begin position="1477"/>
        <end position="1489"/>
    </location>
</feature>
<dbReference type="FunFam" id="2.60.120.200:FF:000057">
    <property type="entry name" value="Laminin subunit alpha 2"/>
    <property type="match status" value="1"/>
</dbReference>
<evidence type="ECO:0000256" key="3">
    <source>
        <dbReference type="ARBA" id="ARBA00022525"/>
    </source>
</evidence>
<accession>A0A8B7AC73</accession>
<evidence type="ECO:0000256" key="13">
    <source>
        <dbReference type="ARBA" id="ARBA00064740"/>
    </source>
</evidence>
<dbReference type="Gene3D" id="1.10.287.950">
    <property type="entry name" value="Methyl-accepting chemotaxis protein"/>
    <property type="match status" value="1"/>
</dbReference>
<dbReference type="SMART" id="SM00181">
    <property type="entry name" value="EGF"/>
    <property type="match status" value="9"/>
</dbReference>
<feature type="disulfide bond" evidence="21">
    <location>
        <begin position="1043"/>
        <end position="1052"/>
    </location>
</feature>
<evidence type="ECO:0000256" key="8">
    <source>
        <dbReference type="ARBA" id="ARBA00022889"/>
    </source>
</evidence>
<comment type="caution">
    <text evidence="21">Lacks conserved residue(s) required for the propagation of feature annotation.</text>
</comment>
<feature type="coiled-coil region" evidence="22">
    <location>
        <begin position="1632"/>
        <end position="1750"/>
    </location>
</feature>
<dbReference type="FunFam" id="2.10.25.10:FF:000051">
    <property type="entry name" value="Laminin subunit alpha 4"/>
    <property type="match status" value="1"/>
</dbReference>
<proteinExistence type="predicted"/>
<dbReference type="SUPFAM" id="SSF57196">
    <property type="entry name" value="EGF/Laminin"/>
    <property type="match status" value="13"/>
</dbReference>
<feature type="domain" description="Laminin EGF-like" evidence="24">
    <location>
        <begin position="1022"/>
        <end position="1067"/>
    </location>
</feature>
<evidence type="ECO:0000256" key="10">
    <source>
        <dbReference type="ARBA" id="ARBA00023157"/>
    </source>
</evidence>
<comment type="subunit">
    <text evidence="13">Laminin is a complex glycoprotein, consisting of three different polypeptide chains (alpha, beta, gamma), which are bound to each other by disulfide bonds into a cross-shaped molecule comprising one long and three short arms with globules at each end. Alpha-2 is a subunit of laminin-2 (laminin-211 or merosin), laminin-4 (laminin-221 or S-merosin) and laminin-12 (laminin-213). Interacts with FBLN1, FBLN2 and NID2.</text>
</comment>
<keyword evidence="8" id="KW-0130">Cell adhesion</keyword>
<evidence type="ECO:0000259" key="26">
    <source>
        <dbReference type="PROSITE" id="PS51117"/>
    </source>
</evidence>
<evidence type="ECO:0000259" key="25">
    <source>
        <dbReference type="PROSITE" id="PS51115"/>
    </source>
</evidence>
<evidence type="ECO:0000256" key="15">
    <source>
        <dbReference type="ARBA" id="ARBA00076878"/>
    </source>
</evidence>
<dbReference type="Pfam" id="PF06009">
    <property type="entry name" value="Laminin_II"/>
    <property type="match status" value="1"/>
</dbReference>
<dbReference type="FunFam" id="2.10.25.10:FF:000082">
    <property type="entry name" value="Laminin subunit alpha 1"/>
    <property type="match status" value="1"/>
</dbReference>
<protein>
    <recommendedName>
        <fullName evidence="14">Laminin subunit alpha-2</fullName>
    </recommendedName>
    <alternativeName>
        <fullName evidence="16">Laminin M chain</fullName>
    </alternativeName>
    <alternativeName>
        <fullName evidence="17">Laminin-12 subunit alpha</fullName>
    </alternativeName>
    <alternativeName>
        <fullName evidence="18">Laminin-2 subunit alpha</fullName>
    </alternativeName>
    <alternativeName>
        <fullName evidence="19">Laminin-4 subunit alpha</fullName>
    </alternativeName>
    <alternativeName>
        <fullName evidence="15">Merosin heavy chain</fullName>
    </alternativeName>
</protein>
<keyword evidence="11" id="KW-0325">Glycoprotein</keyword>
<feature type="disulfide bond" evidence="21">
    <location>
        <begin position="376"/>
        <end position="388"/>
    </location>
</feature>
<dbReference type="CDD" id="cd00110">
    <property type="entry name" value="LamG"/>
    <property type="match status" value="5"/>
</dbReference>
<evidence type="ECO:0000256" key="6">
    <source>
        <dbReference type="ARBA" id="ARBA00022737"/>
    </source>
</evidence>
<evidence type="ECO:0000256" key="20">
    <source>
        <dbReference type="PROSITE-ProRule" id="PRU00122"/>
    </source>
</evidence>
<dbReference type="CTD" id="3908"/>
<evidence type="ECO:0000259" key="23">
    <source>
        <dbReference type="PROSITE" id="PS50025"/>
    </source>
</evidence>
<feature type="disulfide bond" evidence="21">
    <location>
        <begin position="1098"/>
        <end position="1107"/>
    </location>
</feature>
<feature type="domain" description="Laminin EGF-like" evidence="24">
    <location>
        <begin position="376"/>
        <end position="430"/>
    </location>
</feature>
<dbReference type="FunFam" id="2.10.25.10:FF:000315">
    <property type="entry name" value="Laminin subunit alpha 2"/>
    <property type="match status" value="1"/>
</dbReference>
<evidence type="ECO:0000256" key="18">
    <source>
        <dbReference type="ARBA" id="ARBA00082217"/>
    </source>
</evidence>
<dbReference type="OrthoDB" id="10011303at2759"/>
<evidence type="ECO:0000256" key="14">
    <source>
        <dbReference type="ARBA" id="ARBA00072595"/>
    </source>
</evidence>
<dbReference type="PANTHER" id="PTHR15036:SF65">
    <property type="entry name" value="LAMININ SUBUNIT ALPHA-2"/>
    <property type="match status" value="1"/>
</dbReference>
<dbReference type="PROSITE" id="PS51115">
    <property type="entry name" value="LAMININ_IVA"/>
    <property type="match status" value="2"/>
</dbReference>
<feature type="domain" description="Laminin G" evidence="23">
    <location>
        <begin position="2061"/>
        <end position="2244"/>
    </location>
</feature>
<feature type="domain" description="Laminin G" evidence="23">
    <location>
        <begin position="2256"/>
        <end position="2437"/>
    </location>
</feature>
<dbReference type="FunFam" id="2.10.25.10:FF:000128">
    <property type="entry name" value="laminin subunit alpha-2 isoform X1"/>
    <property type="match status" value="2"/>
</dbReference>
<dbReference type="InterPro" id="IPR000742">
    <property type="entry name" value="EGF"/>
</dbReference>
<dbReference type="FunFam" id="2.10.25.10:FF:000189">
    <property type="entry name" value="Laminin subunit alpha 2"/>
    <property type="match status" value="1"/>
</dbReference>
<dbReference type="PROSITE" id="PS01248">
    <property type="entry name" value="EGF_LAM_1"/>
    <property type="match status" value="5"/>
</dbReference>
<feature type="disulfide bond" evidence="21">
    <location>
        <begin position="994"/>
        <end position="1003"/>
    </location>
</feature>
<dbReference type="GO" id="GO:0005102">
    <property type="term" value="F:signaling receptor binding"/>
    <property type="evidence" value="ECO:0007669"/>
    <property type="project" value="InterPro"/>
</dbReference>
<organism evidence="27 28">
    <name type="scientific">Orycteropus afer afer</name>
    <dbReference type="NCBI Taxonomy" id="1230840"/>
    <lineage>
        <taxon>Eukaryota</taxon>
        <taxon>Metazoa</taxon>
        <taxon>Chordata</taxon>
        <taxon>Craniata</taxon>
        <taxon>Vertebrata</taxon>
        <taxon>Euteleostomi</taxon>
        <taxon>Mammalia</taxon>
        <taxon>Eutheria</taxon>
        <taxon>Afrotheria</taxon>
        <taxon>Tubulidentata</taxon>
        <taxon>Orycteropodidae</taxon>
        <taxon>Orycteropus</taxon>
    </lineage>
</organism>
<dbReference type="InterPro" id="IPR008211">
    <property type="entry name" value="Laminin_N"/>
</dbReference>
<dbReference type="Pfam" id="PF00052">
    <property type="entry name" value="Laminin_B"/>
    <property type="match status" value="2"/>
</dbReference>
<evidence type="ECO:0000256" key="4">
    <source>
        <dbReference type="ARBA" id="ARBA00022530"/>
    </source>
</evidence>
<feature type="domain" description="Laminin G" evidence="23">
    <location>
        <begin position="2855"/>
        <end position="3035"/>
    </location>
</feature>
<comment type="subcellular location">
    <subcellularLocation>
        <location evidence="2">Secreted</location>
        <location evidence="2">Extracellular space</location>
        <location evidence="2">Extracellular matrix</location>
        <location evidence="2">Basement membrane</location>
    </subcellularLocation>
</comment>
<dbReference type="FunFam" id="2.60.120.200:FF:000063">
    <property type="entry name" value="Laminin subunit alpha 2"/>
    <property type="match status" value="1"/>
</dbReference>
<dbReference type="InterPro" id="IPR000034">
    <property type="entry name" value="Laminin_IV"/>
</dbReference>
<dbReference type="InterPro" id="IPR001791">
    <property type="entry name" value="Laminin_G"/>
</dbReference>
<evidence type="ECO:0000313" key="27">
    <source>
        <dbReference type="Proteomes" id="UP000694850"/>
    </source>
</evidence>
<evidence type="ECO:0000256" key="16">
    <source>
        <dbReference type="ARBA" id="ARBA00079076"/>
    </source>
</evidence>
<dbReference type="Pfam" id="PF00055">
    <property type="entry name" value="Laminin_N"/>
    <property type="match status" value="1"/>
</dbReference>
<dbReference type="FunFam" id="2.10.25.10:FF:000461">
    <property type="entry name" value="laminin subunit alpha-2 isoform X1"/>
    <property type="match status" value="1"/>
</dbReference>
<dbReference type="GO" id="GO:0007155">
    <property type="term" value="P:cell adhesion"/>
    <property type="evidence" value="ECO:0007669"/>
    <property type="project" value="UniProtKB-KW"/>
</dbReference>
<feature type="disulfide bond" evidence="20">
    <location>
        <begin position="2599"/>
        <end position="2626"/>
    </location>
</feature>
<dbReference type="GO" id="GO:0030155">
    <property type="term" value="P:regulation of cell adhesion"/>
    <property type="evidence" value="ECO:0007669"/>
    <property type="project" value="InterPro"/>
</dbReference>
<feature type="disulfide bond" evidence="21">
    <location>
        <begin position="738"/>
        <end position="747"/>
    </location>
</feature>
<dbReference type="SMART" id="SM00136">
    <property type="entry name" value="LamNT"/>
    <property type="match status" value="1"/>
</dbReference>
<feature type="domain" description="Laminin IV type A" evidence="25">
    <location>
        <begin position="1142"/>
        <end position="1342"/>
    </location>
</feature>
<dbReference type="GO" id="GO:0030334">
    <property type="term" value="P:regulation of cell migration"/>
    <property type="evidence" value="ECO:0007669"/>
    <property type="project" value="InterPro"/>
</dbReference>
<dbReference type="Pfam" id="PF02210">
    <property type="entry name" value="Laminin_G_2"/>
    <property type="match status" value="1"/>
</dbReference>
<feature type="domain" description="Laminin IV type A" evidence="25">
    <location>
        <begin position="500"/>
        <end position="685"/>
    </location>
</feature>
<feature type="disulfide bond" evidence="21">
    <location>
        <begin position="1068"/>
        <end position="1080"/>
    </location>
</feature>
<dbReference type="SUPFAM" id="SSF49899">
    <property type="entry name" value="Concanavalin A-like lectins/glucanases"/>
    <property type="match status" value="5"/>
</dbReference>
<dbReference type="PANTHER" id="PTHR15036">
    <property type="entry name" value="PIKACHURIN-LIKE PROTEIN"/>
    <property type="match status" value="1"/>
</dbReference>
<reference evidence="28" key="1">
    <citation type="submission" date="2025-08" db="UniProtKB">
        <authorList>
            <consortium name="RefSeq"/>
        </authorList>
    </citation>
    <scope>IDENTIFICATION</scope>
</reference>
<dbReference type="InterPro" id="IPR009254">
    <property type="entry name" value="Laminin_aI"/>
</dbReference>
<feature type="domain" description="Laminin EGF-like" evidence="24">
    <location>
        <begin position="769"/>
        <end position="826"/>
    </location>
</feature>
<dbReference type="FunFam" id="2.60.120.200:FF:000065">
    <property type="entry name" value="Laminin subunit alpha 2"/>
    <property type="match status" value="1"/>
</dbReference>
<dbReference type="FunFam" id="2.170.300.10:FF:000008">
    <property type="entry name" value="Laminin subunit alpha 2"/>
    <property type="match status" value="1"/>
</dbReference>
<feature type="disulfide bond" evidence="21">
    <location>
        <begin position="880"/>
        <end position="892"/>
    </location>
</feature>
<dbReference type="PROSITE" id="PS50027">
    <property type="entry name" value="EGF_LAM_2"/>
    <property type="match status" value="12"/>
</dbReference>
<dbReference type="GeneID" id="103202487"/>
<feature type="domain" description="Laminin N-terminal" evidence="26">
    <location>
        <begin position="1"/>
        <end position="248"/>
    </location>
</feature>
<dbReference type="PROSITE" id="PS51117">
    <property type="entry name" value="LAMININ_NTER"/>
    <property type="match status" value="1"/>
</dbReference>
<feature type="disulfide bond" evidence="21">
    <location>
        <begin position="797"/>
        <end position="806"/>
    </location>
</feature>
<feature type="domain" description="Laminin EGF-like" evidence="24">
    <location>
        <begin position="1068"/>
        <end position="1127"/>
    </location>
</feature>
<keyword evidence="10 21" id="KW-1015">Disulfide bond</keyword>
<gene>
    <name evidence="28" type="primary">LAMA2</name>
</gene>
<dbReference type="Gene3D" id="2.60.120.200">
    <property type="match status" value="5"/>
</dbReference>
<evidence type="ECO:0000256" key="19">
    <source>
        <dbReference type="ARBA" id="ARBA00083678"/>
    </source>
</evidence>
<keyword evidence="7" id="KW-0084">Basement membrane</keyword>
<evidence type="ECO:0000256" key="17">
    <source>
        <dbReference type="ARBA" id="ARBA00081478"/>
    </source>
</evidence>
<dbReference type="SMART" id="SM00180">
    <property type="entry name" value="EGF_Lam"/>
    <property type="match status" value="15"/>
</dbReference>
<dbReference type="InterPro" id="IPR056863">
    <property type="entry name" value="LMN_ATRN_NET-like_EGF"/>
</dbReference>
<dbReference type="PROSITE" id="PS50025">
    <property type="entry name" value="LAM_G_DOMAIN"/>
    <property type="match status" value="5"/>
</dbReference>
<dbReference type="InterPro" id="IPR002049">
    <property type="entry name" value="LE_dom"/>
</dbReference>
<dbReference type="FunFam" id="2.60.120.200:FF:000052">
    <property type="entry name" value="Laminin subunit alpha 2"/>
    <property type="match status" value="1"/>
</dbReference>
<keyword evidence="6" id="KW-0677">Repeat</keyword>
<feature type="disulfide bond" evidence="21">
    <location>
        <begin position="406"/>
        <end position="415"/>
    </location>
</feature>
<comment type="function">
    <text evidence="1">Binding to cells via a high affinity receptor, laminin is thought to mediate the attachment, migration and organization of cells into tissues during embryonic development by interacting with other extracellular matrix components.</text>
</comment>
<keyword evidence="9 22" id="KW-0175">Coiled coil</keyword>
<evidence type="ECO:0000256" key="1">
    <source>
        <dbReference type="ARBA" id="ARBA00002418"/>
    </source>
</evidence>
<feature type="disulfide bond" evidence="21">
    <location>
        <begin position="901"/>
        <end position="910"/>
    </location>
</feature>
<feature type="domain" description="Laminin EGF-like" evidence="24">
    <location>
        <begin position="976"/>
        <end position="1021"/>
    </location>
</feature>
<dbReference type="FunFam" id="2.10.25.10:FF:000106">
    <property type="entry name" value="Heparan sulfate proteoglycan 2"/>
    <property type="match status" value="1"/>
</dbReference>
<feature type="domain" description="Laminin G" evidence="23">
    <location>
        <begin position="2679"/>
        <end position="2850"/>
    </location>
</feature>
<feature type="disulfide bond" evidence="21">
    <location>
        <begin position="949"/>
        <end position="958"/>
    </location>
</feature>
<dbReference type="FunFam" id="2.10.25.10:FF:000069">
    <property type="entry name" value="Laminin subunit alpha 1"/>
    <property type="match status" value="1"/>
</dbReference>
<dbReference type="FunFam" id="2.10.25.10:FF:000074">
    <property type="entry name" value="Laminin subunit alpha"/>
    <property type="match status" value="1"/>
</dbReference>
<dbReference type="Pfam" id="PF00054">
    <property type="entry name" value="Laminin_G_1"/>
    <property type="match status" value="4"/>
</dbReference>
<feature type="disulfide bond" evidence="21">
    <location>
        <begin position="929"/>
        <end position="941"/>
    </location>
</feature>
<evidence type="ECO:0000313" key="28">
    <source>
        <dbReference type="RefSeq" id="XP_007945575.1"/>
    </source>
</evidence>
<name>A0A8B7AC73_ORYAF</name>
<evidence type="ECO:0000256" key="9">
    <source>
        <dbReference type="ARBA" id="ARBA00023054"/>
    </source>
</evidence>
<keyword evidence="4" id="KW-0272">Extracellular matrix</keyword>
<keyword evidence="3" id="KW-0964">Secreted</keyword>
<feature type="disulfide bond" evidence="21">
    <location>
        <begin position="450"/>
        <end position="459"/>
    </location>
</feature>
<evidence type="ECO:0000256" key="21">
    <source>
        <dbReference type="PROSITE-ProRule" id="PRU00460"/>
    </source>
</evidence>
<feature type="disulfide bond" evidence="21">
    <location>
        <begin position="1022"/>
        <end position="1034"/>
    </location>
</feature>
<feature type="disulfide bond" evidence="21">
    <location>
        <begin position="1389"/>
        <end position="1398"/>
    </location>
</feature>
<dbReference type="InterPro" id="IPR013320">
    <property type="entry name" value="ConA-like_dom_sf"/>
</dbReference>
<dbReference type="InterPro" id="IPR050372">
    <property type="entry name" value="Neurexin-related_CASP"/>
</dbReference>
<evidence type="ECO:0000256" key="5">
    <source>
        <dbReference type="ARBA" id="ARBA00022729"/>
    </source>
</evidence>
<dbReference type="Gene3D" id="2.60.120.260">
    <property type="entry name" value="Galactose-binding domain-like"/>
    <property type="match status" value="1"/>
</dbReference>
<feature type="domain" description="Laminin EGF-like" evidence="24">
    <location>
        <begin position="1477"/>
        <end position="1523"/>
    </location>
</feature>
<feature type="disulfide bond" evidence="21">
    <location>
        <begin position="863"/>
        <end position="877"/>
    </location>
</feature>
<dbReference type="Pfam" id="PF00053">
    <property type="entry name" value="EGF_laminin"/>
    <property type="match status" value="12"/>
</dbReference>
<dbReference type="SMART" id="SM00281">
    <property type="entry name" value="LamB"/>
    <property type="match status" value="2"/>
</dbReference>
<evidence type="ECO:0000256" key="11">
    <source>
        <dbReference type="ARBA" id="ARBA00023180"/>
    </source>
</evidence>
<feature type="domain" description="Laminin EGF-like" evidence="24">
    <location>
        <begin position="431"/>
        <end position="479"/>
    </location>
</feature>